<dbReference type="InterPro" id="IPR036388">
    <property type="entry name" value="WH-like_DNA-bd_sf"/>
</dbReference>
<dbReference type="Gene3D" id="1.10.10.10">
    <property type="entry name" value="Winged helix-like DNA-binding domain superfamily/Winged helix DNA-binding domain"/>
    <property type="match status" value="1"/>
</dbReference>
<comment type="caution">
    <text evidence="5">The sequence shown here is derived from an EMBL/GenBank/DDBJ whole genome shotgun (WGS) entry which is preliminary data.</text>
</comment>
<dbReference type="RefSeq" id="WP_275631951.1">
    <property type="nucleotide sequence ID" value="NZ_JARGYD010000002.1"/>
</dbReference>
<reference evidence="6" key="1">
    <citation type="journal article" date="2019" name="Int. J. Syst. Evol. Microbiol.">
        <title>The Global Catalogue of Microorganisms (GCM) 10K type strain sequencing project: providing services to taxonomists for standard genome sequencing and annotation.</title>
        <authorList>
            <consortium name="The Broad Institute Genomics Platform"/>
            <consortium name="The Broad Institute Genome Sequencing Center for Infectious Disease"/>
            <person name="Wu L."/>
            <person name="Ma J."/>
        </authorList>
    </citation>
    <scope>NUCLEOTIDE SEQUENCE [LARGE SCALE GENOMIC DNA]</scope>
    <source>
        <strain evidence="6">KCTC 52366</strain>
    </source>
</reference>
<dbReference type="SMART" id="SM00345">
    <property type="entry name" value="HTH_GNTR"/>
    <property type="match status" value="1"/>
</dbReference>
<evidence type="ECO:0000313" key="6">
    <source>
        <dbReference type="Proteomes" id="UP001595632"/>
    </source>
</evidence>
<evidence type="ECO:0000259" key="4">
    <source>
        <dbReference type="PROSITE" id="PS50949"/>
    </source>
</evidence>
<dbReference type="PANTHER" id="PTHR43537">
    <property type="entry name" value="TRANSCRIPTIONAL REGULATOR, GNTR FAMILY"/>
    <property type="match status" value="1"/>
</dbReference>
<dbReference type="InterPro" id="IPR011711">
    <property type="entry name" value="GntR_C"/>
</dbReference>
<dbReference type="Pfam" id="PF00392">
    <property type="entry name" value="GntR"/>
    <property type="match status" value="1"/>
</dbReference>
<dbReference type="SUPFAM" id="SSF48008">
    <property type="entry name" value="GntR ligand-binding domain-like"/>
    <property type="match status" value="1"/>
</dbReference>
<dbReference type="InterPro" id="IPR036390">
    <property type="entry name" value="WH_DNA-bd_sf"/>
</dbReference>
<evidence type="ECO:0000256" key="2">
    <source>
        <dbReference type="ARBA" id="ARBA00023125"/>
    </source>
</evidence>
<dbReference type="PROSITE" id="PS50949">
    <property type="entry name" value="HTH_GNTR"/>
    <property type="match status" value="1"/>
</dbReference>
<keyword evidence="2" id="KW-0238">DNA-binding</keyword>
<dbReference type="SMART" id="SM00895">
    <property type="entry name" value="FCD"/>
    <property type="match status" value="1"/>
</dbReference>
<proteinExistence type="predicted"/>
<protein>
    <submittedName>
        <fullName evidence="5">GntR family transcriptional regulator</fullName>
    </submittedName>
</protein>
<dbReference type="InterPro" id="IPR000524">
    <property type="entry name" value="Tscrpt_reg_HTH_GntR"/>
</dbReference>
<dbReference type="Gene3D" id="1.20.120.530">
    <property type="entry name" value="GntR ligand-binding domain-like"/>
    <property type="match status" value="1"/>
</dbReference>
<keyword evidence="1" id="KW-0805">Transcription regulation</keyword>
<sequence>MGDSGKIQLVELAVRELRARILAGELKPDCHVSEAAAGEMTGVSRTPAREALAILVEEGLMYRSASGRCTVRLFTRDNARDAIELRGVLEGTVLRLAVERGPDTTVLDRCETILCRIDTALNSTDTTLVFEDYARLNKEFHVELSRVAGSDTLQRELHRAIRLPFASPDAFPSHRYNTPKVRNTFHRAQEQHRAMIGAVRDGEGTRVEALAREHARLAWEDYEAVMFEEPASVVNAPGFAMIAAAEATPAV</sequence>
<dbReference type="EMBL" id="JBHRTB010000010">
    <property type="protein sequence ID" value="MFC3141798.1"/>
    <property type="molecule type" value="Genomic_DNA"/>
</dbReference>
<name>A0ABV7GJP1_9RHOB</name>
<evidence type="ECO:0000313" key="5">
    <source>
        <dbReference type="EMBL" id="MFC3141798.1"/>
    </source>
</evidence>
<keyword evidence="3" id="KW-0804">Transcription</keyword>
<feature type="domain" description="HTH gntR-type" evidence="4">
    <location>
        <begin position="7"/>
        <end position="74"/>
    </location>
</feature>
<gene>
    <name evidence="5" type="ORF">ACFOGP_03710</name>
</gene>
<organism evidence="5 6">
    <name type="scientific">Psychromarinibacter halotolerans</name>
    <dbReference type="NCBI Taxonomy" id="1775175"/>
    <lineage>
        <taxon>Bacteria</taxon>
        <taxon>Pseudomonadati</taxon>
        <taxon>Pseudomonadota</taxon>
        <taxon>Alphaproteobacteria</taxon>
        <taxon>Rhodobacterales</taxon>
        <taxon>Paracoccaceae</taxon>
        <taxon>Psychromarinibacter</taxon>
    </lineage>
</organism>
<dbReference type="Pfam" id="PF07729">
    <property type="entry name" value="FCD"/>
    <property type="match status" value="1"/>
</dbReference>
<dbReference type="SUPFAM" id="SSF46785">
    <property type="entry name" value="Winged helix' DNA-binding domain"/>
    <property type="match status" value="1"/>
</dbReference>
<evidence type="ECO:0000256" key="1">
    <source>
        <dbReference type="ARBA" id="ARBA00023015"/>
    </source>
</evidence>
<dbReference type="Proteomes" id="UP001595632">
    <property type="component" value="Unassembled WGS sequence"/>
</dbReference>
<dbReference type="PANTHER" id="PTHR43537:SF49">
    <property type="entry name" value="TRANSCRIPTIONAL REGULATORY PROTEIN"/>
    <property type="match status" value="1"/>
</dbReference>
<accession>A0ABV7GJP1</accession>
<evidence type="ECO:0000256" key="3">
    <source>
        <dbReference type="ARBA" id="ARBA00023163"/>
    </source>
</evidence>
<keyword evidence="6" id="KW-1185">Reference proteome</keyword>
<dbReference type="InterPro" id="IPR008920">
    <property type="entry name" value="TF_FadR/GntR_C"/>
</dbReference>